<dbReference type="Pfam" id="PF12813">
    <property type="entry name" value="XPG_I_2"/>
    <property type="match status" value="1"/>
</dbReference>
<evidence type="ECO:0000313" key="4">
    <source>
        <dbReference type="Proteomes" id="UP001163046"/>
    </source>
</evidence>
<dbReference type="InterPro" id="IPR039436">
    <property type="entry name" value="Asteroid_dom"/>
</dbReference>
<name>A0A9W9YQ24_9CNID</name>
<reference evidence="3" key="1">
    <citation type="submission" date="2023-01" db="EMBL/GenBank/DDBJ databases">
        <title>Genome assembly of the deep-sea coral Lophelia pertusa.</title>
        <authorList>
            <person name="Herrera S."/>
            <person name="Cordes E."/>
        </authorList>
    </citation>
    <scope>NUCLEOTIDE SEQUENCE</scope>
    <source>
        <strain evidence="3">USNM1676648</strain>
        <tissue evidence="3">Polyp</tissue>
    </source>
</reference>
<protein>
    <submittedName>
        <fullName evidence="3">Protein asteroid 1</fullName>
    </submittedName>
</protein>
<dbReference type="PANTHER" id="PTHR15665">
    <property type="entry name" value="ASTEROID PROTEIN"/>
    <property type="match status" value="1"/>
</dbReference>
<evidence type="ECO:0000256" key="1">
    <source>
        <dbReference type="ARBA" id="ARBA00007398"/>
    </source>
</evidence>
<dbReference type="Gene3D" id="3.40.50.1010">
    <property type="entry name" value="5'-nuclease"/>
    <property type="match status" value="1"/>
</dbReference>
<dbReference type="EMBL" id="MU827307">
    <property type="protein sequence ID" value="KAJ7362096.1"/>
    <property type="molecule type" value="Genomic_DNA"/>
</dbReference>
<comment type="caution">
    <text evidence="3">The sequence shown here is derived from an EMBL/GenBank/DDBJ whole genome shotgun (WGS) entry which is preliminary data.</text>
</comment>
<dbReference type="SUPFAM" id="SSF88723">
    <property type="entry name" value="PIN domain-like"/>
    <property type="match status" value="1"/>
</dbReference>
<dbReference type="AlphaFoldDB" id="A0A9W9YQ24"/>
<keyword evidence="4" id="KW-1185">Reference proteome</keyword>
<evidence type="ECO:0000259" key="2">
    <source>
        <dbReference type="Pfam" id="PF12813"/>
    </source>
</evidence>
<dbReference type="InterPro" id="IPR026832">
    <property type="entry name" value="Asteroid"/>
</dbReference>
<comment type="similarity">
    <text evidence="1">Belongs to the asteroid family.</text>
</comment>
<gene>
    <name evidence="3" type="primary">ASTE1_1</name>
    <name evidence="3" type="ORF">OS493_013187</name>
</gene>
<sequence length="331" mass="37634">MSTRSELFGKRSILQNTKLVIDGSSLCYYLYRLDCQCGGQYDEFYNTVLSFFDALISNGVESFVIFDGADDPSGKNEADTEIASLACAWDCPVLSNDSDFFIFDIKEGYIPLDTSTNWNSNPLTVKEEARFKSIANMLSELPDSSTEEQALNSALQMVSSPESRAQLRQAVELSLQEYTIKESNLLRYFQDGVICSSLRTQTNREIDEWVLRRFRDGRFSTKYMSSLTSGKFFLKIQVENCREISANRCSQWLRQFVYGILNDAATHEEEGNIAIVQEWDREGLTVRQSDVTPYHKEGVVPCLSHIQDWDAEMRLTSLLSALGCNTKHNPH</sequence>
<organism evidence="3 4">
    <name type="scientific">Desmophyllum pertusum</name>
    <dbReference type="NCBI Taxonomy" id="174260"/>
    <lineage>
        <taxon>Eukaryota</taxon>
        <taxon>Metazoa</taxon>
        <taxon>Cnidaria</taxon>
        <taxon>Anthozoa</taxon>
        <taxon>Hexacorallia</taxon>
        <taxon>Scleractinia</taxon>
        <taxon>Caryophylliina</taxon>
        <taxon>Caryophylliidae</taxon>
        <taxon>Desmophyllum</taxon>
    </lineage>
</organism>
<evidence type="ECO:0000313" key="3">
    <source>
        <dbReference type="EMBL" id="KAJ7362096.1"/>
    </source>
</evidence>
<dbReference type="InterPro" id="IPR029060">
    <property type="entry name" value="PIN-like_dom_sf"/>
</dbReference>
<accession>A0A9W9YQ24</accession>
<feature type="domain" description="Asteroid" evidence="2">
    <location>
        <begin position="76"/>
        <end position="288"/>
    </location>
</feature>
<proteinExistence type="inferred from homology"/>
<dbReference type="OrthoDB" id="6022536at2759"/>
<dbReference type="Proteomes" id="UP001163046">
    <property type="component" value="Unassembled WGS sequence"/>
</dbReference>
<dbReference type="PANTHER" id="PTHR15665:SF1">
    <property type="entry name" value="PROTEIN ASTEROID HOMOLOG 1"/>
    <property type="match status" value="1"/>
</dbReference>